<dbReference type="GO" id="GO:0000287">
    <property type="term" value="F:magnesium ion binding"/>
    <property type="evidence" value="ECO:0007669"/>
    <property type="project" value="UniProtKB-UniRule"/>
</dbReference>
<dbReference type="SUPFAM" id="SSF50249">
    <property type="entry name" value="Nucleic acid-binding proteins"/>
    <property type="match status" value="1"/>
</dbReference>
<organism evidence="11 12">
    <name type="scientific">Thermaerobacter subterraneus DSM 13965</name>
    <dbReference type="NCBI Taxonomy" id="867903"/>
    <lineage>
        <taxon>Bacteria</taxon>
        <taxon>Bacillati</taxon>
        <taxon>Bacillota</taxon>
        <taxon>Clostridia</taxon>
        <taxon>Eubacteriales</taxon>
        <taxon>Clostridiales Family XVII. Incertae Sedis</taxon>
        <taxon>Thermaerobacter</taxon>
    </lineage>
</organism>
<dbReference type="InterPro" id="IPR004364">
    <property type="entry name" value="Aa-tRNA-synt_II"/>
</dbReference>
<keyword evidence="4 7" id="KW-0067">ATP-binding</keyword>
<comment type="similarity">
    <text evidence="7">Belongs to the class-II aminoacyl-tRNA synthetase family.</text>
</comment>
<feature type="binding site" evidence="7">
    <location>
        <position position="462"/>
    </location>
    <ligand>
        <name>Mg(2+)</name>
        <dbReference type="ChEBI" id="CHEBI:18420"/>
        <label>1</label>
    </ligand>
</feature>
<evidence type="ECO:0000256" key="6">
    <source>
        <dbReference type="ARBA" id="ARBA00048573"/>
    </source>
</evidence>
<evidence type="ECO:0000256" key="8">
    <source>
        <dbReference type="RuleBase" id="RU000336"/>
    </source>
</evidence>
<comment type="subunit">
    <text evidence="7">Homodimer.</text>
</comment>
<evidence type="ECO:0000256" key="2">
    <source>
        <dbReference type="ARBA" id="ARBA00022723"/>
    </source>
</evidence>
<dbReference type="GO" id="GO:0004824">
    <property type="term" value="F:lysine-tRNA ligase activity"/>
    <property type="evidence" value="ECO:0007669"/>
    <property type="project" value="UniProtKB-UniRule"/>
</dbReference>
<dbReference type="InterPro" id="IPR012340">
    <property type="entry name" value="NA-bd_OB-fold"/>
</dbReference>
<accession>K6P4E0</accession>
<keyword evidence="12" id="KW-1185">Reference proteome</keyword>
<keyword evidence="7" id="KW-0963">Cytoplasm</keyword>
<feature type="binding site" evidence="7">
    <location>
        <position position="469"/>
    </location>
    <ligand>
        <name>Mg(2+)</name>
        <dbReference type="ChEBI" id="CHEBI:18420"/>
        <label>2</label>
    </ligand>
</feature>
<comment type="subcellular location">
    <subcellularLocation>
        <location evidence="7">Cytoplasm</location>
    </subcellularLocation>
</comment>
<comment type="caution">
    <text evidence="11">The sequence shown here is derived from an EMBL/GenBank/DDBJ whole genome shotgun (WGS) entry which is preliminary data.</text>
</comment>
<reference evidence="11" key="2">
    <citation type="submission" date="2012-10" db="EMBL/GenBank/DDBJ databases">
        <title>Improved high-quality draft of Thermaerobacter subterraneus C21, DSM 13965.</title>
        <authorList>
            <consortium name="DOE Joint Genome Institute"/>
            <person name="Eisen J."/>
            <person name="Huntemann M."/>
            <person name="Wei C.-L."/>
            <person name="Han J."/>
            <person name="Detter J.C."/>
            <person name="Han C."/>
            <person name="Tapia R."/>
            <person name="Chen A."/>
            <person name="Kyrpides N."/>
            <person name="Mavromatis K."/>
            <person name="Markowitz V."/>
            <person name="Szeto E."/>
            <person name="Ivanova N."/>
            <person name="Mikhailova N."/>
            <person name="Ovchinnikova G."/>
            <person name="Pagani I."/>
            <person name="Pati A."/>
            <person name="Goodwin L."/>
            <person name="Nordberg H.P."/>
            <person name="Cantor M.N."/>
            <person name="Hua S.X."/>
            <person name="Woyke T."/>
            <person name="Eisen J."/>
            <person name="Klenk H.-P."/>
        </authorList>
    </citation>
    <scope>NUCLEOTIDE SEQUENCE [LARGE SCALE GENOMIC DNA]</scope>
    <source>
        <strain evidence="11">DSM 13965</strain>
    </source>
</reference>
<sequence length="552" mass="61452">MVDEGVTGPVAGAGGAGLRGVDGRGAEAGPPPAQGAASSTEAVSGANGAAGREVPSGADATGGTGEGARLQEVLRARRAKLEFWRQRGVDPFGRRYDVTHHAREIVDRFAELEGHPVRVAGRLMALRRHGRAAFADLQDASGRIQLLARVGPLAEDTYSAFLELDRGDWVGAEGTVIRTRRGEISVEVTGFVLLGKSLYPLPEKWHGLQNVDLRYRQRYVDLIVNPQVLETFRLRSRIIREIRAFLDQRGFYEVETPVLHLIYGGAAARPFVTHHNALDLDLYLRIALELHLKRLIVGGMERVYEIGRVFRNEGISTRHNPEFTMLELYQAFSDYEGMMELTEQLVSHVAQAVHGSPVVHYQGQAIDFTPPWRRLSFAEALESMAGVRLEDVLTDEGARRVARERALELTRDPTPAAVLDELVDVYVQPRLVQPTFLYDYPVVLSPLARRIPDRPHLTYRFEAMVAGMEIANAFSELNDPDDQRQRFEEQLAARARGDEEAHQMDEDYIHALEIGLPATGGLGIGIDRLVMLLTDNPSIRDVILFPLMRPRD</sequence>
<dbReference type="HOGENOM" id="CLU_008255_6_0_9"/>
<dbReference type="GO" id="GO:0000049">
    <property type="term" value="F:tRNA binding"/>
    <property type="evidence" value="ECO:0007669"/>
    <property type="project" value="TreeGrafter"/>
</dbReference>
<protein>
    <recommendedName>
        <fullName evidence="7">Lysine--tRNA ligase</fullName>
        <ecNumber evidence="7">6.1.1.6</ecNumber>
    </recommendedName>
    <alternativeName>
        <fullName evidence="7">Lysyl-tRNA synthetase</fullName>
        <shortName evidence="7">LysRS</shortName>
    </alternativeName>
</protein>
<evidence type="ECO:0000256" key="7">
    <source>
        <dbReference type="HAMAP-Rule" id="MF_00252"/>
    </source>
</evidence>
<evidence type="ECO:0000256" key="4">
    <source>
        <dbReference type="ARBA" id="ARBA00022840"/>
    </source>
</evidence>
<dbReference type="PANTHER" id="PTHR42918">
    <property type="entry name" value="LYSYL-TRNA SYNTHETASE"/>
    <property type="match status" value="1"/>
</dbReference>
<dbReference type="STRING" id="867903.ThesuDRAFT_00360"/>
<dbReference type="InterPro" id="IPR045864">
    <property type="entry name" value="aa-tRNA-synth_II/BPL/LPL"/>
</dbReference>
<dbReference type="SUPFAM" id="SSF55681">
    <property type="entry name" value="Class II aaRS and biotin synthetases"/>
    <property type="match status" value="1"/>
</dbReference>
<evidence type="ECO:0000256" key="5">
    <source>
        <dbReference type="ARBA" id="ARBA00023146"/>
    </source>
</evidence>
<dbReference type="CDD" id="cd00775">
    <property type="entry name" value="LysRS_core"/>
    <property type="match status" value="1"/>
</dbReference>
<dbReference type="Gene3D" id="3.30.930.10">
    <property type="entry name" value="Bira Bifunctional Protein, Domain 2"/>
    <property type="match status" value="1"/>
</dbReference>
<keyword evidence="3 7" id="KW-0547">Nucleotide-binding</keyword>
<keyword evidence="7" id="KW-0648">Protein biosynthesis</keyword>
<gene>
    <name evidence="7" type="primary">lysS</name>
    <name evidence="11" type="ORF">ThesuDRAFT_00360</name>
</gene>
<dbReference type="PRINTS" id="PR00982">
    <property type="entry name" value="TRNASYNTHLYS"/>
</dbReference>
<dbReference type="GO" id="GO:0140096">
    <property type="term" value="F:catalytic activity, acting on a protein"/>
    <property type="evidence" value="ECO:0007669"/>
    <property type="project" value="UniProtKB-ARBA"/>
</dbReference>
<reference evidence="11" key="1">
    <citation type="submission" date="2010-10" db="EMBL/GenBank/DDBJ databases">
        <authorList>
            <consortium name="US DOE Joint Genome Institute (JGI-PGF)"/>
            <person name="Lucas S."/>
            <person name="Copeland A."/>
            <person name="Lapidus A."/>
            <person name="Bruce D."/>
            <person name="Goodwin L."/>
            <person name="Pitluck S."/>
            <person name="Kyrpides N."/>
            <person name="Mavromatis K."/>
            <person name="Detter J.C."/>
            <person name="Han C."/>
            <person name="Land M."/>
            <person name="Hauser L."/>
            <person name="Markowitz V."/>
            <person name="Cheng J.-F."/>
            <person name="Hugenholtz P."/>
            <person name="Woyke T."/>
            <person name="Wu D."/>
            <person name="Pukall R."/>
            <person name="Wahrenburg C."/>
            <person name="Brambilla E."/>
            <person name="Klenk H.-P."/>
            <person name="Eisen J.A."/>
        </authorList>
    </citation>
    <scope>NUCLEOTIDE SEQUENCE [LARGE SCALE GENOMIC DNA]</scope>
    <source>
        <strain evidence="11">DSM 13965</strain>
    </source>
</reference>
<name>K6P4E0_9FIRM</name>
<dbReference type="GO" id="GO:0016740">
    <property type="term" value="F:transferase activity"/>
    <property type="evidence" value="ECO:0007669"/>
    <property type="project" value="UniProtKB-ARBA"/>
</dbReference>
<evidence type="ECO:0000259" key="10">
    <source>
        <dbReference type="PROSITE" id="PS50862"/>
    </source>
</evidence>
<dbReference type="RefSeq" id="WP_006902649.1">
    <property type="nucleotide sequence ID" value="NZ_JH976535.1"/>
</dbReference>
<keyword evidence="2 7" id="KW-0479">Metal-binding</keyword>
<evidence type="ECO:0000313" key="11">
    <source>
        <dbReference type="EMBL" id="EKP95910.1"/>
    </source>
</evidence>
<keyword evidence="7 8" id="KW-0460">Magnesium</keyword>
<feature type="domain" description="Aminoacyl-transfer RNA synthetases class-II family profile" evidence="10">
    <location>
        <begin position="232"/>
        <end position="550"/>
    </location>
</feature>
<feature type="compositionally biased region" description="Gly residues" evidence="9">
    <location>
        <begin position="11"/>
        <end position="20"/>
    </location>
</feature>
<dbReference type="NCBIfam" id="NF001756">
    <property type="entry name" value="PRK00484.1"/>
    <property type="match status" value="1"/>
</dbReference>
<dbReference type="eggNOG" id="COG1190">
    <property type="taxonomic scope" value="Bacteria"/>
</dbReference>
<dbReference type="Gene3D" id="2.40.50.140">
    <property type="entry name" value="Nucleic acid-binding proteins"/>
    <property type="match status" value="1"/>
</dbReference>
<dbReference type="EC" id="6.1.1.6" evidence="7"/>
<dbReference type="InterPro" id="IPR004365">
    <property type="entry name" value="NA-bd_OB_tRNA"/>
</dbReference>
<dbReference type="Pfam" id="PF01336">
    <property type="entry name" value="tRNA_anti-codon"/>
    <property type="match status" value="1"/>
</dbReference>
<dbReference type="HAMAP" id="MF_00252">
    <property type="entry name" value="Lys_tRNA_synth_class2"/>
    <property type="match status" value="1"/>
</dbReference>
<evidence type="ECO:0000256" key="9">
    <source>
        <dbReference type="SAM" id="MobiDB-lite"/>
    </source>
</evidence>
<keyword evidence="1 7" id="KW-0436">Ligase</keyword>
<proteinExistence type="inferred from homology"/>
<dbReference type="OrthoDB" id="9801152at2"/>
<evidence type="ECO:0000313" key="12">
    <source>
        <dbReference type="Proteomes" id="UP000005710"/>
    </source>
</evidence>
<dbReference type="AlphaFoldDB" id="K6P4E0"/>
<dbReference type="GO" id="GO:0005829">
    <property type="term" value="C:cytosol"/>
    <property type="evidence" value="ECO:0007669"/>
    <property type="project" value="TreeGrafter"/>
</dbReference>
<dbReference type="PANTHER" id="PTHR42918:SF15">
    <property type="entry name" value="LYSINE--TRNA LIGASE, CHLOROPLASTIC_MITOCHONDRIAL"/>
    <property type="match status" value="1"/>
</dbReference>
<dbReference type="InterPro" id="IPR002313">
    <property type="entry name" value="Lys-tRNA-ligase_II"/>
</dbReference>
<comment type="catalytic activity">
    <reaction evidence="6 7 8">
        <text>tRNA(Lys) + L-lysine + ATP = L-lysyl-tRNA(Lys) + AMP + diphosphate</text>
        <dbReference type="Rhea" id="RHEA:20792"/>
        <dbReference type="Rhea" id="RHEA-COMP:9696"/>
        <dbReference type="Rhea" id="RHEA-COMP:9697"/>
        <dbReference type="ChEBI" id="CHEBI:30616"/>
        <dbReference type="ChEBI" id="CHEBI:32551"/>
        <dbReference type="ChEBI" id="CHEBI:33019"/>
        <dbReference type="ChEBI" id="CHEBI:78442"/>
        <dbReference type="ChEBI" id="CHEBI:78529"/>
        <dbReference type="ChEBI" id="CHEBI:456215"/>
        <dbReference type="EC" id="6.1.1.6"/>
    </reaction>
</comment>
<evidence type="ECO:0000256" key="1">
    <source>
        <dbReference type="ARBA" id="ARBA00022598"/>
    </source>
</evidence>
<comment type="cofactor">
    <cofactor evidence="7 8">
        <name>Mg(2+)</name>
        <dbReference type="ChEBI" id="CHEBI:18420"/>
    </cofactor>
    <text evidence="7 8">Binds 3 Mg(2+) ions per subunit.</text>
</comment>
<dbReference type="InterPro" id="IPR018149">
    <property type="entry name" value="Lys-tRNA-synth_II_C"/>
</dbReference>
<feature type="region of interest" description="Disordered" evidence="9">
    <location>
        <begin position="1"/>
        <end position="69"/>
    </location>
</feature>
<dbReference type="GO" id="GO:0006430">
    <property type="term" value="P:lysyl-tRNA aminoacylation"/>
    <property type="evidence" value="ECO:0007669"/>
    <property type="project" value="UniProtKB-UniRule"/>
</dbReference>
<evidence type="ECO:0000256" key="3">
    <source>
        <dbReference type="ARBA" id="ARBA00022741"/>
    </source>
</evidence>
<dbReference type="NCBIfam" id="TIGR00499">
    <property type="entry name" value="lysS_bact"/>
    <property type="match status" value="1"/>
</dbReference>
<dbReference type="InterPro" id="IPR044136">
    <property type="entry name" value="Lys-tRNA-ligase_II_N"/>
</dbReference>
<dbReference type="PROSITE" id="PS50862">
    <property type="entry name" value="AA_TRNA_LIGASE_II"/>
    <property type="match status" value="1"/>
</dbReference>
<feature type="compositionally biased region" description="Low complexity" evidence="9">
    <location>
        <begin position="1"/>
        <end position="10"/>
    </location>
</feature>
<dbReference type="Proteomes" id="UP000005710">
    <property type="component" value="Unassembled WGS sequence"/>
</dbReference>
<dbReference type="Pfam" id="PF00152">
    <property type="entry name" value="tRNA-synt_2"/>
    <property type="match status" value="1"/>
</dbReference>
<dbReference type="GO" id="GO:0005524">
    <property type="term" value="F:ATP binding"/>
    <property type="evidence" value="ECO:0007669"/>
    <property type="project" value="UniProtKB-UniRule"/>
</dbReference>
<dbReference type="CDD" id="cd04322">
    <property type="entry name" value="LysRS_N"/>
    <property type="match status" value="1"/>
</dbReference>
<keyword evidence="5 7" id="KW-0030">Aminoacyl-tRNA synthetase</keyword>
<dbReference type="EMBL" id="AENY02000001">
    <property type="protein sequence ID" value="EKP95910.1"/>
    <property type="molecule type" value="Genomic_DNA"/>
</dbReference>
<feature type="binding site" evidence="7">
    <location>
        <position position="469"/>
    </location>
    <ligand>
        <name>Mg(2+)</name>
        <dbReference type="ChEBI" id="CHEBI:18420"/>
        <label>1</label>
    </ligand>
</feature>
<dbReference type="InterPro" id="IPR006195">
    <property type="entry name" value="aa-tRNA-synth_II"/>
</dbReference>